<organism evidence="3 4">
    <name type="scientific">Corynebacterium mycetoides</name>
    <dbReference type="NCBI Taxonomy" id="38302"/>
    <lineage>
        <taxon>Bacteria</taxon>
        <taxon>Bacillati</taxon>
        <taxon>Actinomycetota</taxon>
        <taxon>Actinomycetes</taxon>
        <taxon>Mycobacteriales</taxon>
        <taxon>Corynebacteriaceae</taxon>
        <taxon>Corynebacterium</taxon>
    </lineage>
</organism>
<gene>
    <name evidence="3" type="ORF">SAMN04488535_0680</name>
</gene>
<feature type="domain" description="Solute-binding protein family 5" evidence="2">
    <location>
        <begin position="111"/>
        <end position="435"/>
    </location>
</feature>
<dbReference type="GO" id="GO:1904680">
    <property type="term" value="F:peptide transmembrane transporter activity"/>
    <property type="evidence" value="ECO:0007669"/>
    <property type="project" value="TreeGrafter"/>
</dbReference>
<dbReference type="InterPro" id="IPR039424">
    <property type="entry name" value="SBP_5"/>
</dbReference>
<dbReference type="PANTHER" id="PTHR30290">
    <property type="entry name" value="PERIPLASMIC BINDING COMPONENT OF ABC TRANSPORTER"/>
    <property type="match status" value="1"/>
</dbReference>
<keyword evidence="1" id="KW-0732">Signal</keyword>
<evidence type="ECO:0000313" key="3">
    <source>
        <dbReference type="EMBL" id="SDL75827.1"/>
    </source>
</evidence>
<protein>
    <submittedName>
        <fullName evidence="3">Peptide/nickel transport system substrate-binding protein</fullName>
    </submittedName>
</protein>
<evidence type="ECO:0000313" key="4">
    <source>
        <dbReference type="Proteomes" id="UP000199350"/>
    </source>
</evidence>
<dbReference type="EMBL" id="LT629700">
    <property type="protein sequence ID" value="SDL75827.1"/>
    <property type="molecule type" value="Genomic_DNA"/>
</dbReference>
<dbReference type="GO" id="GO:0015833">
    <property type="term" value="P:peptide transport"/>
    <property type="evidence" value="ECO:0007669"/>
    <property type="project" value="TreeGrafter"/>
</dbReference>
<dbReference type="Pfam" id="PF00496">
    <property type="entry name" value="SBP_bac_5"/>
    <property type="match status" value="1"/>
</dbReference>
<dbReference type="STRING" id="38302.SAMN04488535_0680"/>
<sequence length="554" mass="59134">MGRRAVRSSHPLMRKLFALTVAVTAATAGAVACATPGSDTSAEQEASQFAYQIPGSVSTINAGSDVGVSEFAQMVSGRVYPGVFVAGPSGQMIPNTDLVRTQALPGAQRIVQYQLAPEAVFSDGAPVTCTDYLLTFTAGKNPEIFGSHMPLFDDAERLNCQPGAKNFDVVFAEGRGARWRELFGPGTVMPAHAVASRVNMDEAGLNAELNSGNPESLRRIAREWHDGFNLDTFDPAMHVSFGPYVLDSVGEAGQVTLVANEHYYGDVPLTDEIVVWPGTADSAELNATGNLRIADVSEADPQWLDRNAEGNALDVTSTEGALTDSLTFEDFGPWSYHERRRALAKCVDPRAVAAASSAEAGVEVPATTVHVVAHNDPLAKRFDDIAAPHMDVDVEGARSLAGLELRIGYAQASTRMAAMVEAIRDSCEAAGVTVTDVTATTGETKTLRDIGRVEIDEWGAETGVEGTVDAVLRPVNPQTEYGGLGARTPDVDAMREAETKLWETLPSLPLAAQPRSFAIDRNLTNVIVYTGPTGIGWNMDRWQLRPPSTDATTQ</sequence>
<dbReference type="SUPFAM" id="SSF53850">
    <property type="entry name" value="Periplasmic binding protein-like II"/>
    <property type="match status" value="1"/>
</dbReference>
<dbReference type="Proteomes" id="UP000199350">
    <property type="component" value="Chromosome I"/>
</dbReference>
<dbReference type="Gene3D" id="3.10.105.10">
    <property type="entry name" value="Dipeptide-binding Protein, Domain 3"/>
    <property type="match status" value="1"/>
</dbReference>
<name>A0A1G9MPJ5_9CORY</name>
<dbReference type="PROSITE" id="PS51257">
    <property type="entry name" value="PROKAR_LIPOPROTEIN"/>
    <property type="match status" value="1"/>
</dbReference>
<reference evidence="4" key="1">
    <citation type="submission" date="2016-10" db="EMBL/GenBank/DDBJ databases">
        <authorList>
            <person name="Varghese N."/>
            <person name="Submissions S."/>
        </authorList>
    </citation>
    <scope>NUCLEOTIDE SEQUENCE [LARGE SCALE GENOMIC DNA]</scope>
    <source>
        <strain evidence="4">DSM 20632</strain>
    </source>
</reference>
<feature type="chain" id="PRO_5009245303" evidence="1">
    <location>
        <begin position="35"/>
        <end position="554"/>
    </location>
</feature>
<evidence type="ECO:0000259" key="2">
    <source>
        <dbReference type="Pfam" id="PF00496"/>
    </source>
</evidence>
<keyword evidence="4" id="KW-1185">Reference proteome</keyword>
<dbReference type="Gene3D" id="3.40.190.10">
    <property type="entry name" value="Periplasmic binding protein-like II"/>
    <property type="match status" value="1"/>
</dbReference>
<dbReference type="InterPro" id="IPR000914">
    <property type="entry name" value="SBP_5_dom"/>
</dbReference>
<evidence type="ECO:0000256" key="1">
    <source>
        <dbReference type="SAM" id="SignalP"/>
    </source>
</evidence>
<dbReference type="AlphaFoldDB" id="A0A1G9MPJ5"/>
<dbReference type="PANTHER" id="PTHR30290:SF65">
    <property type="entry name" value="MONOACYL PHOSPHATIDYLINOSITOL TETRAMANNOSIDE-BINDING PROTEIN LPQW-RELATED"/>
    <property type="match status" value="1"/>
</dbReference>
<proteinExistence type="predicted"/>
<accession>A0A1G9MPJ5</accession>
<feature type="signal peptide" evidence="1">
    <location>
        <begin position="1"/>
        <end position="34"/>
    </location>
</feature>